<evidence type="ECO:0000259" key="11">
    <source>
        <dbReference type="Pfam" id="PF06534"/>
    </source>
</evidence>
<keyword evidence="6" id="KW-0068">Autocatalytic cleavage</keyword>
<evidence type="ECO:0000313" key="13">
    <source>
        <dbReference type="EMBL" id="CAJ0933049.1"/>
    </source>
</evidence>
<name>A0ABN9L8X5_9NEOB</name>
<accession>A0ABN9L8X5</accession>
<reference evidence="13" key="1">
    <citation type="submission" date="2023-07" db="EMBL/GenBank/DDBJ databases">
        <authorList>
            <person name="Stuckert A."/>
        </authorList>
    </citation>
    <scope>NUCLEOTIDE SEQUENCE</scope>
</reference>
<feature type="region of interest" description="Disordered" evidence="10">
    <location>
        <begin position="207"/>
        <end position="228"/>
    </location>
</feature>
<dbReference type="Pfam" id="PF06535">
    <property type="entry name" value="RGM_N"/>
    <property type="match status" value="1"/>
</dbReference>
<keyword evidence="9" id="KW-0449">Lipoprotein</keyword>
<evidence type="ECO:0000256" key="5">
    <source>
        <dbReference type="ARBA" id="ARBA00022729"/>
    </source>
</evidence>
<gene>
    <name evidence="13" type="ORF">RIMI_LOCUS5328648</name>
</gene>
<evidence type="ECO:0000256" key="4">
    <source>
        <dbReference type="ARBA" id="ARBA00022622"/>
    </source>
</evidence>
<dbReference type="Pfam" id="PF06534">
    <property type="entry name" value="RGM_C"/>
    <property type="match status" value="1"/>
</dbReference>
<evidence type="ECO:0000259" key="12">
    <source>
        <dbReference type="Pfam" id="PF06535"/>
    </source>
</evidence>
<evidence type="ECO:0000256" key="9">
    <source>
        <dbReference type="ARBA" id="ARBA00023288"/>
    </source>
</evidence>
<organism evidence="13 14">
    <name type="scientific">Ranitomeya imitator</name>
    <name type="common">mimic poison frog</name>
    <dbReference type="NCBI Taxonomy" id="111125"/>
    <lineage>
        <taxon>Eukaryota</taxon>
        <taxon>Metazoa</taxon>
        <taxon>Chordata</taxon>
        <taxon>Craniata</taxon>
        <taxon>Vertebrata</taxon>
        <taxon>Euteleostomi</taxon>
        <taxon>Amphibia</taxon>
        <taxon>Batrachia</taxon>
        <taxon>Anura</taxon>
        <taxon>Neobatrachia</taxon>
        <taxon>Hyloidea</taxon>
        <taxon>Dendrobatidae</taxon>
        <taxon>Dendrobatinae</taxon>
        <taxon>Ranitomeya</taxon>
    </lineage>
</organism>
<evidence type="ECO:0000256" key="1">
    <source>
        <dbReference type="ARBA" id="ARBA00004609"/>
    </source>
</evidence>
<keyword evidence="5" id="KW-0732">Signal</keyword>
<evidence type="ECO:0000256" key="6">
    <source>
        <dbReference type="ARBA" id="ARBA00022813"/>
    </source>
</evidence>
<evidence type="ECO:0000313" key="14">
    <source>
        <dbReference type="Proteomes" id="UP001176940"/>
    </source>
</evidence>
<keyword evidence="4" id="KW-0336">GPI-anchor</keyword>
<evidence type="ECO:0000256" key="3">
    <source>
        <dbReference type="ARBA" id="ARBA00022475"/>
    </source>
</evidence>
<evidence type="ECO:0000256" key="8">
    <source>
        <dbReference type="ARBA" id="ARBA00023180"/>
    </source>
</evidence>
<dbReference type="InterPro" id="IPR009496">
    <property type="entry name" value="RGM_C"/>
</dbReference>
<sequence length="510" mass="57635">MYICDISPFHIHDIWTHVDLEGKYFPNLQRAICLTEKEFGQDNSYSQLWNLQCSAVITSEFGHKSVAFALLGQDEDSEKSGMHSCDYMVEDEPVTSDHPRRIEWTGMGRLTTRRYISRSTDSVFFKTVLLLIFWEQVDAQCKIVKCNTDYVAAISNPRISNKNAVFCNALRAYSQCTRNTARTCRGDLVYHSAVHIIEDRMIQHNCSKVGPTSPPRRQPPPQPLPDSHVKEACDYEKVYQEKHETDPKYLHCGVFGDPHVRTFSGDFQTCKVNGSWPLLDNEYLFVQATSVPLHPSFNATVTTKLTIIFKNMKQCIDQKVYQAEVGHVPAAFDDGSVNGGTRAGGSSLTIHEKEPGKYIEIHAAYIGTIIRVRQLGRQLSFSVSMAEEISQAFQEEQDLQLCVGGCPSNQQISRTKYITRTHSMCMESARLLCRERLAIEDMYFESCVFDLMVSGNANLTDSAFYALEDARDFHPEPGTLHIFSKADNGSVLSLCLLLLLFIIGNIHHLD</sequence>
<comment type="subcellular location">
    <subcellularLocation>
        <location evidence="1">Cell membrane</location>
        <topology evidence="1">Lipid-anchor</topology>
        <topology evidence="1">GPI-anchor</topology>
    </subcellularLocation>
</comment>
<protein>
    <submittedName>
        <fullName evidence="13">Uncharacterized protein</fullName>
    </submittedName>
</protein>
<evidence type="ECO:0000256" key="2">
    <source>
        <dbReference type="ARBA" id="ARBA00005321"/>
    </source>
</evidence>
<keyword evidence="3" id="KW-1003">Cell membrane</keyword>
<evidence type="ECO:0000256" key="7">
    <source>
        <dbReference type="ARBA" id="ARBA00023136"/>
    </source>
</evidence>
<evidence type="ECO:0000256" key="10">
    <source>
        <dbReference type="SAM" id="MobiDB-lite"/>
    </source>
</evidence>
<dbReference type="EMBL" id="CAUEEQ010009018">
    <property type="protein sequence ID" value="CAJ0933049.1"/>
    <property type="molecule type" value="Genomic_DNA"/>
</dbReference>
<dbReference type="Gene3D" id="3.40.1000.10">
    <property type="entry name" value="Mog1/PsbP, alpha/beta/alpha sandwich"/>
    <property type="match status" value="1"/>
</dbReference>
<keyword evidence="7" id="KW-0472">Membrane</keyword>
<dbReference type="InterPro" id="IPR010536">
    <property type="entry name" value="RGM_N"/>
</dbReference>
<keyword evidence="8" id="KW-0325">Glycoprotein</keyword>
<dbReference type="Proteomes" id="UP001176940">
    <property type="component" value="Unassembled WGS sequence"/>
</dbReference>
<feature type="domain" description="Repulsive guidance molecule N-terminal" evidence="12">
    <location>
        <begin position="141"/>
        <end position="208"/>
    </location>
</feature>
<proteinExistence type="inferred from homology"/>
<dbReference type="PANTHER" id="PTHR31428:SF3">
    <property type="entry name" value="HEMOJUVELIN"/>
    <property type="match status" value="1"/>
</dbReference>
<feature type="domain" description="Repulsive guidance molecule C-terminal" evidence="11">
    <location>
        <begin position="248"/>
        <end position="475"/>
    </location>
</feature>
<dbReference type="InterPro" id="IPR040287">
    <property type="entry name" value="RGM"/>
</dbReference>
<comment type="caution">
    <text evidence="13">The sequence shown here is derived from an EMBL/GenBank/DDBJ whole genome shotgun (WGS) entry which is preliminary data.</text>
</comment>
<comment type="similarity">
    <text evidence="2">Belongs to the repulsive guidance molecule (RGM) family.</text>
</comment>
<dbReference type="PANTHER" id="PTHR31428">
    <property type="entry name" value="RGM DOMAIN FAMILY MEMBER DRAG-1"/>
    <property type="match status" value="1"/>
</dbReference>
<feature type="compositionally biased region" description="Pro residues" evidence="10">
    <location>
        <begin position="212"/>
        <end position="224"/>
    </location>
</feature>
<keyword evidence="14" id="KW-1185">Reference proteome</keyword>